<proteinExistence type="predicted"/>
<organism evidence="1 2">
    <name type="scientific">Novilysobacter avium</name>
    <dbReference type="NCBI Taxonomy" id="2781023"/>
    <lineage>
        <taxon>Bacteria</taxon>
        <taxon>Pseudomonadati</taxon>
        <taxon>Pseudomonadota</taxon>
        <taxon>Gammaproteobacteria</taxon>
        <taxon>Lysobacterales</taxon>
        <taxon>Lysobacteraceae</taxon>
        <taxon>Novilysobacter</taxon>
    </lineage>
</organism>
<dbReference type="Proteomes" id="UP000593932">
    <property type="component" value="Chromosome"/>
</dbReference>
<keyword evidence="2" id="KW-1185">Reference proteome</keyword>
<gene>
    <name evidence="1" type="ORF">INQ42_11220</name>
</gene>
<evidence type="ECO:0000313" key="1">
    <source>
        <dbReference type="EMBL" id="QOW21785.1"/>
    </source>
</evidence>
<accession>A0A7S6ZU82</accession>
<dbReference type="RefSeq" id="WP_194034343.1">
    <property type="nucleotide sequence ID" value="NZ_CP063657.1"/>
</dbReference>
<name>A0A7S6ZU82_9GAMM</name>
<sequence>MLEGWLLSLASDTLRHHPWVEDMEDLCTLGTLLRRGQIRRYWEWLTDVIKIHCAQNTCVDGDWQRHVVASRVAIALYSGCGLSSLVRRVDAWHHFSVPLNEAGSRFFAADEQVERTCPCPLLDDSMGVIRGDVHVQHLATLPALVAEGNDMNNCAGHLLDEVEARLILVFSLRGRNSGSRATGTVAADENGLWQVGELNGPSNQPLVATDVRHQVMRNLCLELEAVGSRHPRVAECLMAGSTSKRRRELHAQRTATHGRIQQFVPGIGSRDPALVIQRLWTRCASE</sequence>
<reference evidence="1 2" key="1">
    <citation type="submission" date="2020-10" db="EMBL/GenBank/DDBJ databases">
        <title>complete genome sequencing of Lysobacter sp. H23M41.</title>
        <authorList>
            <person name="Bae J.-W."/>
            <person name="Lee S.-Y."/>
        </authorList>
    </citation>
    <scope>NUCLEOTIDE SEQUENCE [LARGE SCALE GENOMIC DNA]</scope>
    <source>
        <strain evidence="1 2">H23M41</strain>
    </source>
</reference>
<dbReference type="EMBL" id="CP063657">
    <property type="protein sequence ID" value="QOW21785.1"/>
    <property type="molecule type" value="Genomic_DNA"/>
</dbReference>
<evidence type="ECO:0000313" key="2">
    <source>
        <dbReference type="Proteomes" id="UP000593932"/>
    </source>
</evidence>
<protein>
    <submittedName>
        <fullName evidence="1">Uncharacterized protein</fullName>
    </submittedName>
</protein>